<feature type="signal peptide" evidence="1">
    <location>
        <begin position="1"/>
        <end position="18"/>
    </location>
</feature>
<evidence type="ECO:0008006" key="4">
    <source>
        <dbReference type="Google" id="ProtNLM"/>
    </source>
</evidence>
<name>A0AAW0DPQ7_9AGAR</name>
<gene>
    <name evidence="2" type="ORF">VNI00_004183</name>
</gene>
<feature type="chain" id="PRO_5043497230" description="Hydrophobin" evidence="1">
    <location>
        <begin position="19"/>
        <end position="144"/>
    </location>
</feature>
<protein>
    <recommendedName>
        <fullName evidence="4">Hydrophobin</fullName>
    </recommendedName>
</protein>
<dbReference type="EMBL" id="JAYKXP010000011">
    <property type="protein sequence ID" value="KAK7052864.1"/>
    <property type="molecule type" value="Genomic_DNA"/>
</dbReference>
<dbReference type="AlphaFoldDB" id="A0AAW0DPQ7"/>
<sequence length="144" mass="14801">MHFQVILAAFAFPAITLAKPLPHGWGNPGVIKGVPTTVGTLGSDSQKGGWNMCGSGGIAYCSDDDVWGSLFGEADAGKSHCSNGSVYCCYNNNNQDGKVNVNQGNCVIKNDLFDFGNIAELVGTVLGHPVPGMGLGGVQGHGGF</sequence>
<evidence type="ECO:0000256" key="1">
    <source>
        <dbReference type="SAM" id="SignalP"/>
    </source>
</evidence>
<accession>A0AAW0DPQ7</accession>
<proteinExistence type="predicted"/>
<evidence type="ECO:0000313" key="3">
    <source>
        <dbReference type="Proteomes" id="UP001383192"/>
    </source>
</evidence>
<keyword evidence="3" id="KW-1185">Reference proteome</keyword>
<dbReference type="Proteomes" id="UP001383192">
    <property type="component" value="Unassembled WGS sequence"/>
</dbReference>
<evidence type="ECO:0000313" key="2">
    <source>
        <dbReference type="EMBL" id="KAK7052864.1"/>
    </source>
</evidence>
<comment type="caution">
    <text evidence="2">The sequence shown here is derived from an EMBL/GenBank/DDBJ whole genome shotgun (WGS) entry which is preliminary data.</text>
</comment>
<keyword evidence="1" id="KW-0732">Signal</keyword>
<organism evidence="2 3">
    <name type="scientific">Paramarasmius palmivorus</name>
    <dbReference type="NCBI Taxonomy" id="297713"/>
    <lineage>
        <taxon>Eukaryota</taxon>
        <taxon>Fungi</taxon>
        <taxon>Dikarya</taxon>
        <taxon>Basidiomycota</taxon>
        <taxon>Agaricomycotina</taxon>
        <taxon>Agaricomycetes</taxon>
        <taxon>Agaricomycetidae</taxon>
        <taxon>Agaricales</taxon>
        <taxon>Marasmiineae</taxon>
        <taxon>Marasmiaceae</taxon>
        <taxon>Paramarasmius</taxon>
    </lineage>
</organism>
<reference evidence="2 3" key="1">
    <citation type="submission" date="2024-01" db="EMBL/GenBank/DDBJ databases">
        <title>A draft genome for a cacao thread blight-causing isolate of Paramarasmius palmivorus.</title>
        <authorList>
            <person name="Baruah I.K."/>
            <person name="Bukari Y."/>
            <person name="Amoako-Attah I."/>
            <person name="Meinhardt L.W."/>
            <person name="Bailey B.A."/>
            <person name="Cohen S.P."/>
        </authorList>
    </citation>
    <scope>NUCLEOTIDE SEQUENCE [LARGE SCALE GENOMIC DNA]</scope>
    <source>
        <strain evidence="2 3">GH-12</strain>
    </source>
</reference>